<comment type="caution">
    <text evidence="1">The sequence shown here is derived from an EMBL/GenBank/DDBJ whole genome shotgun (WGS) entry which is preliminary data.</text>
</comment>
<evidence type="ECO:0000313" key="1">
    <source>
        <dbReference type="EMBL" id="CAG8475026.1"/>
    </source>
</evidence>
<dbReference type="OrthoDB" id="2631350at2759"/>
<dbReference type="InterPro" id="IPR032675">
    <property type="entry name" value="LRR_dom_sf"/>
</dbReference>
<dbReference type="Gene3D" id="3.80.10.10">
    <property type="entry name" value="Ribonuclease Inhibitor"/>
    <property type="match status" value="1"/>
</dbReference>
<dbReference type="EMBL" id="CAJVPK010000211">
    <property type="protein sequence ID" value="CAG8475026.1"/>
    <property type="molecule type" value="Genomic_DNA"/>
</dbReference>
<dbReference type="Proteomes" id="UP000789706">
    <property type="component" value="Unassembled WGS sequence"/>
</dbReference>
<name>A0A9N8W5L1_9GLOM</name>
<protein>
    <submittedName>
        <fullName evidence="1">995_t:CDS:1</fullName>
    </submittedName>
</protein>
<organism evidence="1 2">
    <name type="scientific">Diversispora eburnea</name>
    <dbReference type="NCBI Taxonomy" id="1213867"/>
    <lineage>
        <taxon>Eukaryota</taxon>
        <taxon>Fungi</taxon>
        <taxon>Fungi incertae sedis</taxon>
        <taxon>Mucoromycota</taxon>
        <taxon>Glomeromycotina</taxon>
        <taxon>Glomeromycetes</taxon>
        <taxon>Diversisporales</taxon>
        <taxon>Diversisporaceae</taxon>
        <taxon>Diversispora</taxon>
    </lineage>
</organism>
<evidence type="ECO:0000313" key="2">
    <source>
        <dbReference type="Proteomes" id="UP000789706"/>
    </source>
</evidence>
<keyword evidence="2" id="KW-1185">Reference proteome</keyword>
<accession>A0A9N8W5L1</accession>
<proteinExistence type="predicted"/>
<reference evidence="1" key="1">
    <citation type="submission" date="2021-06" db="EMBL/GenBank/DDBJ databases">
        <authorList>
            <person name="Kallberg Y."/>
            <person name="Tangrot J."/>
            <person name="Rosling A."/>
        </authorList>
    </citation>
    <scope>NUCLEOTIDE SEQUENCE</scope>
    <source>
        <strain evidence="1">AZ414A</strain>
    </source>
</reference>
<sequence length="488" mass="57177">MATKIPTEILIKILNNCQSTRDLYSSLLVNRIWCKVTIPILWELPLGQECWGDDKTLRKKALCIRTYISCMDTHARTLLIQNEFDLSSSSHQATFDYPSFAHKFIIGNLVNFISIYLQQIVSSDQDNYKNTITKPRILFLEIFKLIINRCKFVNSFEMTGVHIKNHFHYIDLIGSILELPGAPKVFEKLETFVSATIHDERMRPLYESLTLICDNILNMNLSFDLPFQEQFFAKFISVQKRLENLSIDANYYQDCNSLLLAIVNHKETLKSLHLKSVNFFHFEGKSFGQIISLQELYIENCYRLQKSDSLFFASSFTQLSSFYFHTFQEYPQEFIIKIFETANTKLRKIYLNSYTTDIFLAILNYCTNIIRLTLHNKRSGHVIPRFNNNFSELRRFSFESGVGINANELLCQMALPESLEIIKIRMGIFNADSLRKFFEGWCCKGEGRNKKFIVKRTEQARLFKLSDEHFKVIEEYGVQFNMEELYSK</sequence>
<gene>
    <name evidence="1" type="ORF">DEBURN_LOCUS3355</name>
</gene>
<dbReference type="SUPFAM" id="SSF52047">
    <property type="entry name" value="RNI-like"/>
    <property type="match status" value="1"/>
</dbReference>
<dbReference type="AlphaFoldDB" id="A0A9N8W5L1"/>